<evidence type="ECO:0000256" key="2">
    <source>
        <dbReference type="ARBA" id="ARBA00008417"/>
    </source>
</evidence>
<dbReference type="EMBL" id="JACSNV010000002">
    <property type="protein sequence ID" value="MBM6876947.1"/>
    <property type="molecule type" value="Genomic_DNA"/>
</dbReference>
<sequence length="452" mass="49237">MNTIQDRTEIFERMPVRQAVCRQIFPAVAAQMIALVYNLADTYFVGMLNDPHQTAAVTIVAPAFVMLTAISNLFGVGGASAIARALGKKHTMKAKQMASIAFWFGLAGSILFSLLFFLLAKPLLSLCGATEETFDIAFAYAKYVVILGGCPTVLNTLLANLIRSEGSAAKASFGVSLGGLVNIVLDPLFILPQFAGLGAVGAGMATALSNCTALVYFLIFLYRQRKNTVIRIHPKSLLFTKRYLPSILSIGFPSAVQYALTVVAVAAQSKFVSHYATEAVAALGIVKKLDQLPLYFSIGVASGLLPLLAYNYSAGNQKRRQEAFRFGVMISLGFSLLCLVAYEIFAPQLAALFINDPATVNYSASFLRRMVTAMPMMSICYPMIIQFQAMGKVRESLFASILRKGVLDIPLLALMDHLLPLYGCMWVQPIVDSISLIVVLIFYRNLKRKEAV</sequence>
<feature type="transmembrane region" description="Helical" evidence="10">
    <location>
        <begin position="140"/>
        <end position="159"/>
    </location>
</feature>
<dbReference type="PIRSF" id="PIRSF006603">
    <property type="entry name" value="DinF"/>
    <property type="match status" value="1"/>
</dbReference>
<evidence type="ECO:0000256" key="4">
    <source>
        <dbReference type="ARBA" id="ARBA00022448"/>
    </source>
</evidence>
<evidence type="ECO:0000256" key="6">
    <source>
        <dbReference type="ARBA" id="ARBA00022692"/>
    </source>
</evidence>
<evidence type="ECO:0000256" key="5">
    <source>
        <dbReference type="ARBA" id="ARBA00022475"/>
    </source>
</evidence>
<evidence type="ECO:0000256" key="8">
    <source>
        <dbReference type="ARBA" id="ARBA00023136"/>
    </source>
</evidence>
<feature type="transmembrane region" description="Helical" evidence="10">
    <location>
        <begin position="59"/>
        <end position="86"/>
    </location>
</feature>
<dbReference type="CDD" id="cd13143">
    <property type="entry name" value="MATE_MepA_like"/>
    <property type="match status" value="1"/>
</dbReference>
<protein>
    <recommendedName>
        <fullName evidence="3">Multidrug export protein MepA</fullName>
    </recommendedName>
</protein>
<evidence type="ECO:0000256" key="9">
    <source>
        <dbReference type="ARBA" id="ARBA00023251"/>
    </source>
</evidence>
<keyword evidence="9" id="KW-0046">Antibiotic resistance</keyword>
<keyword evidence="8 10" id="KW-0472">Membrane</keyword>
<comment type="subcellular location">
    <subcellularLocation>
        <location evidence="1">Cell membrane</location>
        <topology evidence="1">Multi-pass membrane protein</topology>
    </subcellularLocation>
</comment>
<comment type="similarity">
    <text evidence="2">Belongs to the multi antimicrobial extrusion (MATE) (TC 2.A.66.1) family. MepA subfamily.</text>
</comment>
<dbReference type="InterPro" id="IPR051327">
    <property type="entry name" value="MATE_MepA_subfamily"/>
</dbReference>
<keyword evidence="12" id="KW-1185">Reference proteome</keyword>
<dbReference type="RefSeq" id="WP_205133141.1">
    <property type="nucleotide sequence ID" value="NZ_JACSNT010000004.1"/>
</dbReference>
<accession>A0ABS2G7T1</accession>
<dbReference type="NCBIfam" id="TIGR00797">
    <property type="entry name" value="matE"/>
    <property type="match status" value="1"/>
</dbReference>
<gene>
    <name evidence="11" type="ORF">H9X83_02080</name>
</gene>
<feature type="transmembrane region" description="Helical" evidence="10">
    <location>
        <begin position="425"/>
        <end position="443"/>
    </location>
</feature>
<keyword evidence="4" id="KW-0813">Transport</keyword>
<keyword evidence="6 10" id="KW-0812">Transmembrane</keyword>
<feature type="transmembrane region" description="Helical" evidence="10">
    <location>
        <begin position="171"/>
        <end position="191"/>
    </location>
</feature>
<evidence type="ECO:0000256" key="10">
    <source>
        <dbReference type="SAM" id="Phobius"/>
    </source>
</evidence>
<evidence type="ECO:0000313" key="11">
    <source>
        <dbReference type="EMBL" id="MBM6876947.1"/>
    </source>
</evidence>
<evidence type="ECO:0000313" key="12">
    <source>
        <dbReference type="Proteomes" id="UP000729290"/>
    </source>
</evidence>
<comment type="caution">
    <text evidence="11">The sequence shown here is derived from an EMBL/GenBank/DDBJ whole genome shotgun (WGS) entry which is preliminary data.</text>
</comment>
<dbReference type="Pfam" id="PF01554">
    <property type="entry name" value="MatE"/>
    <property type="match status" value="2"/>
</dbReference>
<feature type="transmembrane region" description="Helical" evidence="10">
    <location>
        <begin position="292"/>
        <end position="312"/>
    </location>
</feature>
<evidence type="ECO:0000256" key="1">
    <source>
        <dbReference type="ARBA" id="ARBA00004651"/>
    </source>
</evidence>
<keyword evidence="5" id="KW-1003">Cell membrane</keyword>
<dbReference type="InterPro" id="IPR002528">
    <property type="entry name" value="MATE_fam"/>
</dbReference>
<organism evidence="11 12">
    <name type="scientific">Anaerotignum lactatifermentans</name>
    <dbReference type="NCBI Taxonomy" id="160404"/>
    <lineage>
        <taxon>Bacteria</taxon>
        <taxon>Bacillati</taxon>
        <taxon>Bacillota</taxon>
        <taxon>Clostridia</taxon>
        <taxon>Lachnospirales</taxon>
        <taxon>Anaerotignaceae</taxon>
        <taxon>Anaerotignum</taxon>
    </lineage>
</organism>
<dbReference type="PANTHER" id="PTHR43823">
    <property type="entry name" value="SPORULATION PROTEIN YKVU"/>
    <property type="match status" value="1"/>
</dbReference>
<name>A0ABS2G7T1_9FIRM</name>
<dbReference type="InterPro" id="IPR045070">
    <property type="entry name" value="MATE_MepA-like"/>
</dbReference>
<proteinExistence type="inferred from homology"/>
<evidence type="ECO:0000256" key="7">
    <source>
        <dbReference type="ARBA" id="ARBA00022989"/>
    </source>
</evidence>
<feature type="transmembrane region" description="Helical" evidence="10">
    <location>
        <begin position="197"/>
        <end position="222"/>
    </location>
</feature>
<feature type="transmembrane region" description="Helical" evidence="10">
    <location>
        <begin position="243"/>
        <end position="267"/>
    </location>
</feature>
<feature type="transmembrane region" description="Helical" evidence="10">
    <location>
        <begin position="20"/>
        <end position="39"/>
    </location>
</feature>
<dbReference type="PANTHER" id="PTHR43823:SF3">
    <property type="entry name" value="MULTIDRUG EXPORT PROTEIN MEPA"/>
    <property type="match status" value="1"/>
</dbReference>
<feature type="transmembrane region" description="Helical" evidence="10">
    <location>
        <begin position="324"/>
        <end position="346"/>
    </location>
</feature>
<reference evidence="11 12" key="1">
    <citation type="journal article" date="2021" name="Sci. Rep.">
        <title>The distribution of antibiotic resistance genes in chicken gut microbiota commensals.</title>
        <authorList>
            <person name="Juricova H."/>
            <person name="Matiasovicova J."/>
            <person name="Kubasova T."/>
            <person name="Cejkova D."/>
            <person name="Rychlik I."/>
        </authorList>
    </citation>
    <scope>NUCLEOTIDE SEQUENCE [LARGE SCALE GENOMIC DNA]</scope>
    <source>
        <strain evidence="11 12">An431b</strain>
    </source>
</reference>
<dbReference type="InterPro" id="IPR048279">
    <property type="entry name" value="MdtK-like"/>
</dbReference>
<feature type="transmembrane region" description="Helical" evidence="10">
    <location>
        <begin position="98"/>
        <end position="120"/>
    </location>
</feature>
<evidence type="ECO:0000256" key="3">
    <source>
        <dbReference type="ARBA" id="ARBA00022106"/>
    </source>
</evidence>
<dbReference type="Proteomes" id="UP000729290">
    <property type="component" value="Unassembled WGS sequence"/>
</dbReference>
<keyword evidence="7 10" id="KW-1133">Transmembrane helix</keyword>